<dbReference type="Proteomes" id="UP001150603">
    <property type="component" value="Unassembled WGS sequence"/>
</dbReference>
<comment type="caution">
    <text evidence="1">The sequence shown here is derived from an EMBL/GenBank/DDBJ whole genome shotgun (WGS) entry which is preliminary data.</text>
</comment>
<organism evidence="1 2">
    <name type="scientific">Linderina macrospora</name>
    <dbReference type="NCBI Taxonomy" id="4868"/>
    <lineage>
        <taxon>Eukaryota</taxon>
        <taxon>Fungi</taxon>
        <taxon>Fungi incertae sedis</taxon>
        <taxon>Zoopagomycota</taxon>
        <taxon>Kickxellomycotina</taxon>
        <taxon>Kickxellomycetes</taxon>
        <taxon>Kickxellales</taxon>
        <taxon>Kickxellaceae</taxon>
        <taxon>Linderina</taxon>
    </lineage>
</organism>
<gene>
    <name evidence="1" type="primary">COG3</name>
    <name evidence="1" type="ORF">FBU59_004429</name>
</gene>
<protein>
    <submittedName>
        <fullName evidence="1">Golgi transport complex subunit 3</fullName>
    </submittedName>
</protein>
<reference evidence="1" key="1">
    <citation type="submission" date="2022-07" db="EMBL/GenBank/DDBJ databases">
        <title>Phylogenomic reconstructions and comparative analyses of Kickxellomycotina fungi.</title>
        <authorList>
            <person name="Reynolds N.K."/>
            <person name="Stajich J.E."/>
            <person name="Barry K."/>
            <person name="Grigoriev I.V."/>
            <person name="Crous P."/>
            <person name="Smith M.E."/>
        </authorList>
    </citation>
    <scope>NUCLEOTIDE SEQUENCE</scope>
    <source>
        <strain evidence="1">NRRL 5244</strain>
    </source>
</reference>
<dbReference type="EMBL" id="JANBPW010003168">
    <property type="protein sequence ID" value="KAJ1938459.1"/>
    <property type="molecule type" value="Genomic_DNA"/>
</dbReference>
<name>A0ACC1J5G2_9FUNG</name>
<proteinExistence type="predicted"/>
<evidence type="ECO:0000313" key="1">
    <source>
        <dbReference type="EMBL" id="KAJ1938459.1"/>
    </source>
</evidence>
<sequence length="555" mass="60644">MAHSAAHDAWDSQFPVDSAFLPSISALQEHCASYAQQLVQPTTPPATAIKPKAFPQLQLLRSTSPALSARRNASLRNLASLARGSPTSPRLAPTPLNSAEPTSGIDRRTAPSTAAATTAVPATATTVRSEQGSPVVSDEYVGKPIASTAQFLEWYSAVEEQLAAGQDQEAHAFAELLRDRSQKCSAMLQAIGDVRRMLAMMHDNYQRVCAQTEGVKGACQELQHRRDRLEHAQTQINATLRIYNSLPPIAQLFNAPGDRVCLDPEFLPSLERCEQAMEFLGEHGSAQDSELYLMRFAQCRVRALTLIKMHALRVFKTLAGEMARESAQSLSTNTLYMRFRATGRGLAPLARALHERAIGSGDGSDGKTPAASATGTGTERQMWADVVAAYFHVRRTWLRPYIKNSMDRIASECAQAAADADADANTSAGDGSQGVRVDALRDWCAFVMGLCADEFRLYYEFFDAPSEHGASMPPELRAYLDAIMAVFYEHVRPLVIHESDVHVLAGLSLTLLTYHRSSALAMAEYDHMDVGDDDMPRDSFAVAEEENGLDAFYAV</sequence>
<accession>A0ACC1J5G2</accession>
<evidence type="ECO:0000313" key="2">
    <source>
        <dbReference type="Proteomes" id="UP001150603"/>
    </source>
</evidence>
<feature type="non-terminal residue" evidence="1">
    <location>
        <position position="555"/>
    </location>
</feature>
<keyword evidence="2" id="KW-1185">Reference proteome</keyword>